<accession>A0A090YYN5</accession>
<dbReference type="Pfam" id="PF24240">
    <property type="entry name" value="DUF7448"/>
    <property type="match status" value="1"/>
</dbReference>
<dbReference type="EMBL" id="QVOD01000077">
    <property type="protein sequence ID" value="RFT62155.1"/>
    <property type="molecule type" value="Genomic_DNA"/>
</dbReference>
<dbReference type="Proteomes" id="UP000264294">
    <property type="component" value="Unassembled WGS sequence"/>
</dbReference>
<dbReference type="PATRIC" id="fig|1405.8.peg.937"/>
<comment type="caution">
    <text evidence="2">The sequence shown here is derived from an EMBL/GenBank/DDBJ whole genome shotgun (WGS) entry which is preliminary data.</text>
</comment>
<evidence type="ECO:0000313" key="4">
    <source>
        <dbReference type="Proteomes" id="UP000029389"/>
    </source>
</evidence>
<evidence type="ECO:0000313" key="5">
    <source>
        <dbReference type="Proteomes" id="UP000264294"/>
    </source>
</evidence>
<reference evidence="2 4" key="1">
    <citation type="submission" date="2014-04" db="EMBL/GenBank/DDBJ databases">
        <authorList>
            <person name="Bishop-Lilly K.A."/>
            <person name="Broomall S.M."/>
            <person name="Chain P.S."/>
            <person name="Chertkov O."/>
            <person name="Coyne S.R."/>
            <person name="Daligault H.E."/>
            <person name="Davenport K.W."/>
            <person name="Erkkila T."/>
            <person name="Frey K.G."/>
            <person name="Gibbons H.S."/>
            <person name="Gu W."/>
            <person name="Jaissle J."/>
            <person name="Johnson S.L."/>
            <person name="Koroleva G.I."/>
            <person name="Ladner J.T."/>
            <person name="Lo C.-C."/>
            <person name="Minogue T.D."/>
            <person name="Munk C."/>
            <person name="Palacios G.F."/>
            <person name="Redden C.L."/>
            <person name="Rosenzweig C.N."/>
            <person name="Scholz M.B."/>
            <person name="Teshima H."/>
            <person name="Xu Y."/>
        </authorList>
    </citation>
    <scope>NUCLEOTIDE SEQUENCE [LARGE SCALE GENOMIC DNA]</scope>
    <source>
        <strain evidence="2 4">BHP</strain>
    </source>
</reference>
<proteinExistence type="predicted"/>
<dbReference type="AlphaFoldDB" id="A0A090YYN5"/>
<evidence type="ECO:0000313" key="3">
    <source>
        <dbReference type="EMBL" id="RFT62155.1"/>
    </source>
</evidence>
<evidence type="ECO:0000313" key="2">
    <source>
        <dbReference type="EMBL" id="KFN03218.1"/>
    </source>
</evidence>
<evidence type="ECO:0000259" key="1">
    <source>
        <dbReference type="Pfam" id="PF24240"/>
    </source>
</evidence>
<keyword evidence="5" id="KW-1185">Reference proteome</keyword>
<gene>
    <name evidence="3" type="ORF">D0U04_28810</name>
    <name evidence="2" type="ORF">DJ93_762</name>
</gene>
<dbReference type="Proteomes" id="UP000029389">
    <property type="component" value="Unassembled WGS sequence"/>
</dbReference>
<protein>
    <recommendedName>
        <fullName evidence="1">DUF7448 domain-containing protein</fullName>
    </recommendedName>
</protein>
<reference evidence="3 5" key="2">
    <citation type="submission" date="2018-08" db="EMBL/GenBank/DDBJ databases">
        <title>Bacillus clarus sp. nov. strain PS00077A.</title>
        <authorList>
            <person name="Mendez Acevedo M."/>
            <person name="Carroll L."/>
            <person name="Mukherjee M."/>
            <person name="Wiedmann M."/>
            <person name="Kovac J."/>
        </authorList>
    </citation>
    <scope>NUCLEOTIDE SEQUENCE [LARGE SCALE GENOMIC DNA]</scope>
    <source>
        <strain evidence="3 5">PS00077A</strain>
    </source>
</reference>
<dbReference type="RefSeq" id="WP_042979368.1">
    <property type="nucleotide sequence ID" value="NZ_JMQC01000008.1"/>
</dbReference>
<name>A0A090YYN5_9BACI</name>
<dbReference type="InterPro" id="IPR055871">
    <property type="entry name" value="DUF7448"/>
</dbReference>
<organism evidence="2 4">
    <name type="scientific">Bacillus clarus</name>
    <dbReference type="NCBI Taxonomy" id="2338372"/>
    <lineage>
        <taxon>Bacteria</taxon>
        <taxon>Bacillati</taxon>
        <taxon>Bacillota</taxon>
        <taxon>Bacilli</taxon>
        <taxon>Bacillales</taxon>
        <taxon>Bacillaceae</taxon>
        <taxon>Bacillus</taxon>
        <taxon>Bacillus cereus group</taxon>
    </lineage>
</organism>
<dbReference type="EMBL" id="JMQC01000008">
    <property type="protein sequence ID" value="KFN03218.1"/>
    <property type="molecule type" value="Genomic_DNA"/>
</dbReference>
<sequence length="134" mass="15533">MEQILKIEAHQEEVRWSSMSGYAITTNEQVIKLLIDDEQSCCENWGYFMSEDDFNDFIGAELIDVKITDTELKEGLLKKHDLDIEDEYFEGDVMFVDIVTSKGTLQFVAYNEHNGYYGHEAKVISKQINHDEVL</sequence>
<feature type="domain" description="DUF7448" evidence="1">
    <location>
        <begin position="7"/>
        <end position="121"/>
    </location>
</feature>